<reference evidence="6" key="1">
    <citation type="submission" date="2022-01" db="EMBL/GenBank/DDBJ databases">
        <authorList>
            <person name="King R."/>
        </authorList>
    </citation>
    <scope>NUCLEOTIDE SEQUENCE</scope>
</reference>
<evidence type="ECO:0000256" key="5">
    <source>
        <dbReference type="SAM" id="SignalP"/>
    </source>
</evidence>
<protein>
    <submittedName>
        <fullName evidence="6">Uncharacterized protein</fullName>
    </submittedName>
</protein>
<dbReference type="InterPro" id="IPR026906">
    <property type="entry name" value="LRR_5"/>
</dbReference>
<dbReference type="OrthoDB" id="635273at2759"/>
<dbReference type="PROSITE" id="PS51450">
    <property type="entry name" value="LRR"/>
    <property type="match status" value="3"/>
</dbReference>
<organism evidence="6 7">
    <name type="scientific">Phaedon cochleariae</name>
    <name type="common">Mustard beetle</name>
    <dbReference type="NCBI Taxonomy" id="80249"/>
    <lineage>
        <taxon>Eukaryota</taxon>
        <taxon>Metazoa</taxon>
        <taxon>Ecdysozoa</taxon>
        <taxon>Arthropoda</taxon>
        <taxon>Hexapoda</taxon>
        <taxon>Insecta</taxon>
        <taxon>Pterygota</taxon>
        <taxon>Neoptera</taxon>
        <taxon>Endopterygota</taxon>
        <taxon>Coleoptera</taxon>
        <taxon>Polyphaga</taxon>
        <taxon>Cucujiformia</taxon>
        <taxon>Chrysomeloidea</taxon>
        <taxon>Chrysomelidae</taxon>
        <taxon>Chrysomelinae</taxon>
        <taxon>Chrysomelini</taxon>
        <taxon>Phaedon</taxon>
    </lineage>
</organism>
<keyword evidence="2 5" id="KW-0732">Signal</keyword>
<dbReference type="PANTHER" id="PTHR24369">
    <property type="entry name" value="ANTIGEN BSP, PUTATIVE-RELATED"/>
    <property type="match status" value="1"/>
</dbReference>
<dbReference type="EMBL" id="OU896722">
    <property type="protein sequence ID" value="CAH1154418.1"/>
    <property type="molecule type" value="Genomic_DNA"/>
</dbReference>
<keyword evidence="4" id="KW-0472">Membrane</keyword>
<dbReference type="AlphaFoldDB" id="A0A9P0DL73"/>
<evidence type="ECO:0000313" key="6">
    <source>
        <dbReference type="EMBL" id="CAH1154418.1"/>
    </source>
</evidence>
<feature type="transmembrane region" description="Helical" evidence="4">
    <location>
        <begin position="412"/>
        <end position="433"/>
    </location>
</feature>
<keyword evidence="4" id="KW-1133">Transmembrane helix</keyword>
<evidence type="ECO:0000256" key="1">
    <source>
        <dbReference type="ARBA" id="ARBA00022614"/>
    </source>
</evidence>
<gene>
    <name evidence="6" type="ORF">PHAECO_LOCUS5175</name>
</gene>
<dbReference type="Pfam" id="PF13855">
    <property type="entry name" value="LRR_8"/>
    <property type="match status" value="2"/>
</dbReference>
<dbReference type="InterPro" id="IPR003591">
    <property type="entry name" value="Leu-rich_rpt_typical-subtyp"/>
</dbReference>
<dbReference type="GO" id="GO:0005886">
    <property type="term" value="C:plasma membrane"/>
    <property type="evidence" value="ECO:0007669"/>
    <property type="project" value="TreeGrafter"/>
</dbReference>
<dbReference type="Gene3D" id="3.80.10.10">
    <property type="entry name" value="Ribonuclease Inhibitor"/>
    <property type="match status" value="2"/>
</dbReference>
<dbReference type="InterPro" id="IPR050541">
    <property type="entry name" value="LRR_TM_domain-containing"/>
</dbReference>
<sequence>MAKLMLIVMLIFHATYADEVYQNSSHICEKCRCTDEDIFTIDCSNQKFQHVLANWPPHNKSLVGTFSYNNMTTLEKIPITDQKAKLVFDHCNIQYLDRSVFSNIKNVEYIDLSYNLLKTEEIDGDDFKGPYNNKKFHPIAVKYLSLAYNQIHSLPQKFFENMPDLEEVHLEGNDFSVLDPHTQVAISTLSKLKVLNLANNELTEIEPTALKNLQHLEELDLSYNHLDFVPDNVKYLSKTLRVLKLSHNYIFELNDKSFIGLNLIELHLDNLPRLEYVGPNTFATLPNLKNLRLSNNSNLRAIDREAFRENQSLDELHINDNDLRTINYKLLNWSNLKILNMGNNPFVCDCNLHNISASLSATVSKNLDGPICLDNQGRSTPIYTLKEIDCRSEVSPFHITKVAQHFETMRTIMIILSTMLVMGAIILIIVSFLRYKKSVASQNYPFITQVSYNPLQTQYM</sequence>
<keyword evidence="3" id="KW-0677">Repeat</keyword>
<evidence type="ECO:0000256" key="2">
    <source>
        <dbReference type="ARBA" id="ARBA00022729"/>
    </source>
</evidence>
<dbReference type="InterPro" id="IPR001611">
    <property type="entry name" value="Leu-rich_rpt"/>
</dbReference>
<dbReference type="InterPro" id="IPR032675">
    <property type="entry name" value="LRR_dom_sf"/>
</dbReference>
<proteinExistence type="predicted"/>
<accession>A0A9P0DL73</accession>
<evidence type="ECO:0000313" key="7">
    <source>
        <dbReference type="Proteomes" id="UP001153737"/>
    </source>
</evidence>
<dbReference type="Pfam" id="PF13306">
    <property type="entry name" value="LRR_5"/>
    <property type="match status" value="1"/>
</dbReference>
<keyword evidence="1" id="KW-0433">Leucine-rich repeat</keyword>
<feature type="signal peptide" evidence="5">
    <location>
        <begin position="1"/>
        <end position="17"/>
    </location>
</feature>
<dbReference type="SMART" id="SM00369">
    <property type="entry name" value="LRR_TYP"/>
    <property type="match status" value="6"/>
</dbReference>
<keyword evidence="4" id="KW-0812">Transmembrane</keyword>
<dbReference type="Proteomes" id="UP001153737">
    <property type="component" value="Chromosome 16"/>
</dbReference>
<reference evidence="6" key="2">
    <citation type="submission" date="2022-10" db="EMBL/GenBank/DDBJ databases">
        <authorList>
            <consortium name="ENA_rothamsted_submissions"/>
            <consortium name="culmorum"/>
            <person name="King R."/>
        </authorList>
    </citation>
    <scope>NUCLEOTIDE SEQUENCE</scope>
</reference>
<keyword evidence="7" id="KW-1185">Reference proteome</keyword>
<evidence type="ECO:0000256" key="3">
    <source>
        <dbReference type="ARBA" id="ARBA00022737"/>
    </source>
</evidence>
<name>A0A9P0DL73_PHACE</name>
<evidence type="ECO:0000256" key="4">
    <source>
        <dbReference type="SAM" id="Phobius"/>
    </source>
</evidence>
<dbReference type="SUPFAM" id="SSF52058">
    <property type="entry name" value="L domain-like"/>
    <property type="match status" value="1"/>
</dbReference>
<dbReference type="PANTHER" id="PTHR24369:SF210">
    <property type="entry name" value="CHAOPTIN-RELATED"/>
    <property type="match status" value="1"/>
</dbReference>
<feature type="chain" id="PRO_5040325030" evidence="5">
    <location>
        <begin position="18"/>
        <end position="460"/>
    </location>
</feature>